<feature type="domain" description="Cysteine-rich" evidence="1">
    <location>
        <begin position="128"/>
        <end position="222"/>
    </location>
</feature>
<dbReference type="Proteomes" id="UP000238375">
    <property type="component" value="Unassembled WGS sequence"/>
</dbReference>
<dbReference type="InterPro" id="IPR004017">
    <property type="entry name" value="Cys_rich_dom"/>
</dbReference>
<comment type="caution">
    <text evidence="2">The sequence shown here is derived from an EMBL/GenBank/DDBJ whole genome shotgun (WGS) entry which is preliminary data.</text>
</comment>
<accession>A0A2T0TEV8</accession>
<name>A0A2T0TEV8_9BACT</name>
<proteinExistence type="predicted"/>
<dbReference type="AlphaFoldDB" id="A0A2T0TEV8"/>
<dbReference type="PANTHER" id="PTHR30296">
    <property type="entry name" value="UNCHARACTERIZED PROTEIN YKGE"/>
    <property type="match status" value="1"/>
</dbReference>
<feature type="domain" description="Cysteine-rich" evidence="1">
    <location>
        <begin position="3"/>
        <end position="84"/>
    </location>
</feature>
<sequence>MKVGLFIPCYIDQFYPQVGIATLRLLQRLNVDVTFPMEQTCCGQPMANSGFEKLATGCDRNFVRNFADCDAVVGPSGSCVLHLKEHLHDEQHPAEAAHLRDNVYELCEFLTDVLKVEQLPPVRFPHRVGLHTSCHGQRGLGLSSASELMKPKFSKPERLLNMVDGLELIPLSHPDECCGFGGTFCVFEEALSAKMGKDRVADHVRHGAEVITGGDMSCLMQLEGTLRRQKSPVRVMHIAEILTADA</sequence>
<dbReference type="PANTHER" id="PTHR30296:SF0">
    <property type="entry name" value="LACTATE UTILIZATION PROTEIN A"/>
    <property type="match status" value="1"/>
</dbReference>
<dbReference type="OrthoDB" id="9770306at2"/>
<dbReference type="RefSeq" id="WP_106136589.1">
    <property type="nucleotide sequence ID" value="NZ_PVTE01000003.1"/>
</dbReference>
<evidence type="ECO:0000313" key="2">
    <source>
        <dbReference type="EMBL" id="PRY44164.1"/>
    </source>
</evidence>
<reference evidence="2 3" key="1">
    <citation type="submission" date="2018-03" db="EMBL/GenBank/DDBJ databases">
        <title>Genomic Encyclopedia of Archaeal and Bacterial Type Strains, Phase II (KMG-II): from individual species to whole genera.</title>
        <authorList>
            <person name="Goeker M."/>
        </authorList>
    </citation>
    <scope>NUCLEOTIDE SEQUENCE [LARGE SCALE GENOMIC DNA]</scope>
    <source>
        <strain evidence="2 3">DSM 28354</strain>
    </source>
</reference>
<protein>
    <submittedName>
        <fullName evidence="2">L-lactate dehydrogenase complex protein LldE</fullName>
    </submittedName>
</protein>
<dbReference type="Pfam" id="PF02754">
    <property type="entry name" value="CCG"/>
    <property type="match status" value="2"/>
</dbReference>
<evidence type="ECO:0000259" key="1">
    <source>
        <dbReference type="Pfam" id="PF02754"/>
    </source>
</evidence>
<gene>
    <name evidence="2" type="ORF">CLV58_103133</name>
</gene>
<keyword evidence="3" id="KW-1185">Reference proteome</keyword>
<dbReference type="GO" id="GO:0005829">
    <property type="term" value="C:cytosol"/>
    <property type="evidence" value="ECO:0007669"/>
    <property type="project" value="TreeGrafter"/>
</dbReference>
<dbReference type="EMBL" id="PVTE01000003">
    <property type="protein sequence ID" value="PRY44164.1"/>
    <property type="molecule type" value="Genomic_DNA"/>
</dbReference>
<evidence type="ECO:0000313" key="3">
    <source>
        <dbReference type="Proteomes" id="UP000238375"/>
    </source>
</evidence>
<dbReference type="GO" id="GO:0016491">
    <property type="term" value="F:oxidoreductase activity"/>
    <property type="evidence" value="ECO:0007669"/>
    <property type="project" value="UniProtKB-ARBA"/>
</dbReference>
<organism evidence="2 3">
    <name type="scientific">Spirosoma oryzae</name>
    <dbReference type="NCBI Taxonomy" id="1469603"/>
    <lineage>
        <taxon>Bacteria</taxon>
        <taxon>Pseudomonadati</taxon>
        <taxon>Bacteroidota</taxon>
        <taxon>Cytophagia</taxon>
        <taxon>Cytophagales</taxon>
        <taxon>Cytophagaceae</taxon>
        <taxon>Spirosoma</taxon>
    </lineage>
</organism>